<dbReference type="Proteomes" id="UP000653472">
    <property type="component" value="Unassembled WGS sequence"/>
</dbReference>
<dbReference type="Pfam" id="PF00724">
    <property type="entry name" value="Oxidored_FMN"/>
    <property type="match status" value="1"/>
</dbReference>
<dbReference type="GO" id="GO:0016628">
    <property type="term" value="F:oxidoreductase activity, acting on the CH-CH group of donors, NAD or NADP as acceptor"/>
    <property type="evidence" value="ECO:0007669"/>
    <property type="project" value="UniProtKB-ARBA"/>
</dbReference>
<evidence type="ECO:0000256" key="3">
    <source>
        <dbReference type="ARBA" id="ARBA00023002"/>
    </source>
</evidence>
<name>A0A970B3K6_9GAMM</name>
<dbReference type="AlphaFoldDB" id="A0A970B3K6"/>
<evidence type="ECO:0000313" key="5">
    <source>
        <dbReference type="EMBL" id="NKF21352.1"/>
    </source>
</evidence>
<dbReference type="InterPro" id="IPR001155">
    <property type="entry name" value="OxRdtase_FMN_N"/>
</dbReference>
<evidence type="ECO:0000259" key="4">
    <source>
        <dbReference type="Pfam" id="PF00724"/>
    </source>
</evidence>
<dbReference type="EMBL" id="JAAVXB010000002">
    <property type="protein sequence ID" value="NKF21352.1"/>
    <property type="molecule type" value="Genomic_DNA"/>
</dbReference>
<protein>
    <submittedName>
        <fullName evidence="5">Alkene reductase</fullName>
    </submittedName>
</protein>
<keyword evidence="6" id="KW-1185">Reference proteome</keyword>
<evidence type="ECO:0000313" key="6">
    <source>
        <dbReference type="Proteomes" id="UP000653472"/>
    </source>
</evidence>
<evidence type="ECO:0000256" key="2">
    <source>
        <dbReference type="ARBA" id="ARBA00005979"/>
    </source>
</evidence>
<sequence>MSTALFTPLQLGDLQLPNRIVMAPLTRARADRQHVPGSMMATHYAQRASAGLLIAEATLVAAGTSAYATEPGIYNDAQVDGWRQVTDAVHHAGGRIALQVFHPGRVSKIALNDGVQPVSATDRAVRTEDGQALDTPRRLTAQELPRIVEQFRHAFANARRAGFDAVEVHGAHGYLLDQFLRDGINDREDDYGGSLERRARLLFEVVDAAIAELGAGRVGVRISPLNTFNDARDSHPRALVQYVAEQLTQRRVAFLELRHDRHDAVEDQALADIARRHFHGTLIRNGGYDRDSGEEAILDGSADAISYGKPFLANPDLAERLRRRAPLAEFDYSLLYTPGPRGYIDYPAHEPAVLDTPALA</sequence>
<reference evidence="5" key="1">
    <citation type="submission" date="2020-03" db="EMBL/GenBank/DDBJ databases">
        <title>Solimonas marina sp. nov., isolated from deep seawater of the Pacific Ocean.</title>
        <authorList>
            <person name="Liu X."/>
            <person name="Lai Q."/>
            <person name="Sun F."/>
            <person name="Gai Y."/>
            <person name="Li G."/>
            <person name="Shao Z."/>
        </authorList>
    </citation>
    <scope>NUCLEOTIDE SEQUENCE</scope>
    <source>
        <strain evidence="5">C16B3</strain>
    </source>
</reference>
<keyword evidence="3" id="KW-0560">Oxidoreductase</keyword>
<dbReference type="InterPro" id="IPR045247">
    <property type="entry name" value="Oye-like"/>
</dbReference>
<dbReference type="PANTHER" id="PTHR22893">
    <property type="entry name" value="NADH OXIDOREDUCTASE-RELATED"/>
    <property type="match status" value="1"/>
</dbReference>
<dbReference type="CDD" id="cd02933">
    <property type="entry name" value="OYE_like_FMN"/>
    <property type="match status" value="1"/>
</dbReference>
<comment type="cofactor">
    <cofactor evidence="1">
        <name>FMN</name>
        <dbReference type="ChEBI" id="CHEBI:58210"/>
    </cofactor>
</comment>
<feature type="domain" description="NADH:flavin oxidoreductase/NADH oxidase N-terminal" evidence="4">
    <location>
        <begin position="5"/>
        <end position="324"/>
    </location>
</feature>
<dbReference type="GO" id="GO:0010181">
    <property type="term" value="F:FMN binding"/>
    <property type="evidence" value="ECO:0007669"/>
    <property type="project" value="InterPro"/>
</dbReference>
<dbReference type="InterPro" id="IPR013785">
    <property type="entry name" value="Aldolase_TIM"/>
</dbReference>
<dbReference type="SUPFAM" id="SSF51395">
    <property type="entry name" value="FMN-linked oxidoreductases"/>
    <property type="match status" value="1"/>
</dbReference>
<evidence type="ECO:0000256" key="1">
    <source>
        <dbReference type="ARBA" id="ARBA00001917"/>
    </source>
</evidence>
<gene>
    <name evidence="5" type="ORF">G7Y82_03410</name>
</gene>
<dbReference type="GO" id="GO:0005829">
    <property type="term" value="C:cytosol"/>
    <property type="evidence" value="ECO:0007669"/>
    <property type="project" value="UniProtKB-ARBA"/>
</dbReference>
<organism evidence="5 6">
    <name type="scientific">Solimonas marina</name>
    <dbReference type="NCBI Taxonomy" id="2714601"/>
    <lineage>
        <taxon>Bacteria</taxon>
        <taxon>Pseudomonadati</taxon>
        <taxon>Pseudomonadota</taxon>
        <taxon>Gammaproteobacteria</taxon>
        <taxon>Nevskiales</taxon>
        <taxon>Nevskiaceae</taxon>
        <taxon>Solimonas</taxon>
    </lineage>
</organism>
<dbReference type="FunFam" id="3.20.20.70:FF:000059">
    <property type="entry name" value="N-ethylmaleimide reductase, FMN-linked"/>
    <property type="match status" value="1"/>
</dbReference>
<comment type="similarity">
    <text evidence="2">Belongs to the NADH:flavin oxidoreductase/NADH oxidase family.</text>
</comment>
<proteinExistence type="inferred from homology"/>
<dbReference type="PANTHER" id="PTHR22893:SF91">
    <property type="entry name" value="NADPH DEHYDROGENASE 2-RELATED"/>
    <property type="match status" value="1"/>
</dbReference>
<comment type="caution">
    <text evidence="5">The sequence shown here is derived from an EMBL/GenBank/DDBJ whole genome shotgun (WGS) entry which is preliminary data.</text>
</comment>
<accession>A0A970B3K6</accession>
<dbReference type="RefSeq" id="WP_168146625.1">
    <property type="nucleotide sequence ID" value="NZ_JAAVXB010000002.1"/>
</dbReference>
<dbReference type="Gene3D" id="3.20.20.70">
    <property type="entry name" value="Aldolase class I"/>
    <property type="match status" value="1"/>
</dbReference>